<keyword evidence="1 4" id="KW-0808">Transferase</keyword>
<evidence type="ECO:0000313" key="4">
    <source>
        <dbReference type="EMBL" id="NUU64455.1"/>
    </source>
</evidence>
<dbReference type="GO" id="GO:0004792">
    <property type="term" value="F:thiosulfate-cyanide sulfurtransferase activity"/>
    <property type="evidence" value="ECO:0007669"/>
    <property type="project" value="InterPro"/>
</dbReference>
<keyword evidence="5" id="KW-1185">Reference proteome</keyword>
<dbReference type="FunFam" id="3.40.250.10:FF:000035">
    <property type="entry name" value="Thiosulfate sulfurtransferase"/>
    <property type="match status" value="1"/>
</dbReference>
<gene>
    <name evidence="4" type="ORF">HPT30_29280</name>
</gene>
<dbReference type="Proteomes" id="UP000564806">
    <property type="component" value="Unassembled WGS sequence"/>
</dbReference>
<dbReference type="CDD" id="cd01449">
    <property type="entry name" value="TST_Repeat_2"/>
    <property type="match status" value="1"/>
</dbReference>
<dbReference type="SUPFAM" id="SSF52821">
    <property type="entry name" value="Rhodanese/Cell cycle control phosphatase"/>
    <property type="match status" value="2"/>
</dbReference>
<dbReference type="InterPro" id="IPR001307">
    <property type="entry name" value="Thiosulphate_STrfase_CS"/>
</dbReference>
<dbReference type="Pfam" id="PF00581">
    <property type="entry name" value="Rhodanese"/>
    <property type="match status" value="2"/>
</dbReference>
<evidence type="ECO:0000313" key="5">
    <source>
        <dbReference type="Proteomes" id="UP000564806"/>
    </source>
</evidence>
<dbReference type="Gene3D" id="3.40.250.10">
    <property type="entry name" value="Rhodanese-like domain"/>
    <property type="match status" value="2"/>
</dbReference>
<evidence type="ECO:0000256" key="2">
    <source>
        <dbReference type="ARBA" id="ARBA00022737"/>
    </source>
</evidence>
<evidence type="ECO:0000256" key="1">
    <source>
        <dbReference type="ARBA" id="ARBA00022679"/>
    </source>
</evidence>
<dbReference type="SMART" id="SM00450">
    <property type="entry name" value="RHOD"/>
    <property type="match status" value="2"/>
</dbReference>
<dbReference type="PROSITE" id="PS50206">
    <property type="entry name" value="RHODANESE_3"/>
    <property type="match status" value="2"/>
</dbReference>
<keyword evidence="2" id="KW-0677">Repeat</keyword>
<accession>A0A850EUC7</accession>
<dbReference type="PANTHER" id="PTHR11364:SF27">
    <property type="entry name" value="SULFURTRANSFERASE"/>
    <property type="match status" value="1"/>
</dbReference>
<feature type="domain" description="Rhodanese" evidence="3">
    <location>
        <begin position="15"/>
        <end position="134"/>
    </location>
</feature>
<comment type="caution">
    <text evidence="4">The sequence shown here is derived from an EMBL/GenBank/DDBJ whole genome shotgun (WGS) entry which is preliminary data.</text>
</comment>
<reference evidence="4" key="1">
    <citation type="submission" date="2020-06" db="EMBL/GenBank/DDBJ databases">
        <title>Paenibacillus sp. nov., isolated from soil.</title>
        <authorList>
            <person name="Seo Y.L."/>
        </authorList>
    </citation>
    <scope>NUCLEOTIDE SEQUENCE [LARGE SCALE GENOMIC DNA]</scope>
    <source>
        <strain evidence="4">JW14</strain>
    </source>
</reference>
<sequence>MEATVSKRWLLARLYEPEQTIVDCRFTLGKPQAGKESFEQEHIPGAVYLDLELDLSAPVSEHGGRHPLPDPQLLAARLAKLGIGNTTRVVAYDDESGMNAARLWWLLRYLGHEQVFILEGGFSAWKAERFPVTDHQPIRIPSSFEPNVQSQMVVGVDEVRQVSVNTVEALSEARDSASTAPYDLPVLIDSRARERYLGLEETLDKKAGHIPGAVNYFWKETQNEDGSLKSAEELQEHFAQLDKDAEIIVYCGSGVTACPNVLALEKAGYKNVRLYAGSWSDWISYEGNPIATGDEK</sequence>
<protein>
    <submittedName>
        <fullName evidence="4">Sulfurtransferase</fullName>
    </submittedName>
</protein>
<dbReference type="InterPro" id="IPR036873">
    <property type="entry name" value="Rhodanese-like_dom_sf"/>
</dbReference>
<dbReference type="InterPro" id="IPR045078">
    <property type="entry name" value="TST/MPST-like"/>
</dbReference>
<organism evidence="4 5">
    <name type="scientific">Paenibacillus agri</name>
    <dbReference type="NCBI Taxonomy" id="2744309"/>
    <lineage>
        <taxon>Bacteria</taxon>
        <taxon>Bacillati</taxon>
        <taxon>Bacillota</taxon>
        <taxon>Bacilli</taxon>
        <taxon>Bacillales</taxon>
        <taxon>Paenibacillaceae</taxon>
        <taxon>Paenibacillus</taxon>
    </lineage>
</organism>
<name>A0A850EUC7_9BACL</name>
<feature type="domain" description="Rhodanese" evidence="3">
    <location>
        <begin position="186"/>
        <end position="291"/>
    </location>
</feature>
<dbReference type="AlphaFoldDB" id="A0A850EUC7"/>
<dbReference type="InterPro" id="IPR001763">
    <property type="entry name" value="Rhodanese-like_dom"/>
</dbReference>
<dbReference type="CDD" id="cd01448">
    <property type="entry name" value="TST_Repeat_1"/>
    <property type="match status" value="1"/>
</dbReference>
<dbReference type="PROSITE" id="PS00380">
    <property type="entry name" value="RHODANESE_1"/>
    <property type="match status" value="1"/>
</dbReference>
<dbReference type="EMBL" id="JABWCS010000221">
    <property type="protein sequence ID" value="NUU64455.1"/>
    <property type="molecule type" value="Genomic_DNA"/>
</dbReference>
<evidence type="ECO:0000259" key="3">
    <source>
        <dbReference type="PROSITE" id="PS50206"/>
    </source>
</evidence>
<dbReference type="PANTHER" id="PTHR11364">
    <property type="entry name" value="THIOSULFATE SULFERTANSFERASE"/>
    <property type="match status" value="1"/>
</dbReference>
<proteinExistence type="predicted"/>
<dbReference type="RefSeq" id="WP_175374760.1">
    <property type="nucleotide sequence ID" value="NZ_JABWCS010000221.1"/>
</dbReference>